<dbReference type="OrthoDB" id="496703at2759"/>
<dbReference type="Pfam" id="PF05996">
    <property type="entry name" value="Fe_bilin_red"/>
    <property type="match status" value="1"/>
</dbReference>
<protein>
    <submittedName>
        <fullName evidence="3">Phycocyanobilin:ferredoxin oxidoreductase</fullName>
    </submittedName>
</protein>
<evidence type="ECO:0000313" key="4">
    <source>
        <dbReference type="Proteomes" id="UP000239899"/>
    </source>
</evidence>
<dbReference type="PANTHER" id="PTHR34557">
    <property type="entry name" value="PHYTOCHROMOBILIN:FERREDOXIN OXIDOREDUCTASE, CHLOROPLASTIC"/>
    <property type="match status" value="1"/>
</dbReference>
<dbReference type="EMBL" id="LHPG02000006">
    <property type="protein sequence ID" value="PRW57904.1"/>
    <property type="molecule type" value="Genomic_DNA"/>
</dbReference>
<name>A0A2P6TV29_CHLSO</name>
<accession>A0A2P6TV29</accession>
<dbReference type="GO" id="GO:0050897">
    <property type="term" value="F:cobalt ion binding"/>
    <property type="evidence" value="ECO:0007669"/>
    <property type="project" value="InterPro"/>
</dbReference>
<reference evidence="3 4" key="1">
    <citation type="journal article" date="2018" name="Plant J.">
        <title>Genome sequences of Chlorella sorokiniana UTEX 1602 and Micractinium conductrix SAG 241.80: implications to maltose excretion by a green alga.</title>
        <authorList>
            <person name="Arriola M.B."/>
            <person name="Velmurugan N."/>
            <person name="Zhang Y."/>
            <person name="Plunkett M.H."/>
            <person name="Hondzo H."/>
            <person name="Barney B.M."/>
        </authorList>
    </citation>
    <scope>NUCLEOTIDE SEQUENCE [LARGE SCALE GENOMIC DNA]</scope>
    <source>
        <strain evidence="4">UTEX 1602</strain>
    </source>
</reference>
<dbReference type="Gene3D" id="3.40.1500.20">
    <property type="match status" value="1"/>
</dbReference>
<comment type="similarity">
    <text evidence="1">Belongs to the HY2 family.</text>
</comment>
<dbReference type="Proteomes" id="UP000239899">
    <property type="component" value="Unassembled WGS sequence"/>
</dbReference>
<gene>
    <name evidence="3" type="ORF">C2E21_3677</name>
</gene>
<dbReference type="GO" id="GO:0010024">
    <property type="term" value="P:phytochromobilin biosynthetic process"/>
    <property type="evidence" value="ECO:0007669"/>
    <property type="project" value="InterPro"/>
</dbReference>
<dbReference type="GO" id="GO:0016636">
    <property type="term" value="F:oxidoreductase activity, acting on the CH-CH group of donors, iron-sulfur protein as acceptor"/>
    <property type="evidence" value="ECO:0007669"/>
    <property type="project" value="InterPro"/>
</dbReference>
<evidence type="ECO:0000256" key="1">
    <source>
        <dbReference type="ARBA" id="ARBA00006908"/>
    </source>
</evidence>
<dbReference type="STRING" id="3076.A0A2P6TV29"/>
<proteinExistence type="inferred from homology"/>
<dbReference type="AlphaFoldDB" id="A0A2P6TV29"/>
<dbReference type="PANTHER" id="PTHR34557:SF1">
    <property type="entry name" value="PHYTOCHROMOBILIN:FERREDOXIN OXIDOREDUCTASE, CHLOROPLASTIC"/>
    <property type="match status" value="1"/>
</dbReference>
<evidence type="ECO:0000313" key="3">
    <source>
        <dbReference type="EMBL" id="PRW57904.1"/>
    </source>
</evidence>
<dbReference type="InterPro" id="IPR009249">
    <property type="entry name" value="Ferredoxin-dep_bilin_Rdtase"/>
</dbReference>
<comment type="caution">
    <text evidence="3">The sequence shown here is derived from an EMBL/GenBank/DDBJ whole genome shotgun (WGS) entry which is preliminary data.</text>
</comment>
<keyword evidence="4" id="KW-1185">Reference proteome</keyword>
<sequence length="290" mass="32989">MPEARMSRAEAANLVGMAGWRLHDKVCPAIETLAAQVEALWTSTLPEDQFGLLDLEQRFKYLDSLDPEGKQEMVFAVPDPPKDSSYYPRLQVENRTYWSRAFRKLHIEVAVRQDGLQVFHCVMYPRLTYDLPILSMDLVANDGMVSLAIIDPCPVTPNLQLPPFYEAPVRQLQARYQLENNRSIPPWGRAIFSPCCVIMRPQGGEDLGRFLKYALALTQLHVQVAKIAHPVTSSPGAQRRIEGIHAAHQRYCDKQLENDKTRRVLAAAFGEQLAEDYMRRLMFDVEPLPA</sequence>
<evidence type="ECO:0000256" key="2">
    <source>
        <dbReference type="ARBA" id="ARBA00023002"/>
    </source>
</evidence>
<organism evidence="3 4">
    <name type="scientific">Chlorella sorokiniana</name>
    <name type="common">Freshwater green alga</name>
    <dbReference type="NCBI Taxonomy" id="3076"/>
    <lineage>
        <taxon>Eukaryota</taxon>
        <taxon>Viridiplantae</taxon>
        <taxon>Chlorophyta</taxon>
        <taxon>core chlorophytes</taxon>
        <taxon>Trebouxiophyceae</taxon>
        <taxon>Chlorellales</taxon>
        <taxon>Chlorellaceae</taxon>
        <taxon>Chlorella clade</taxon>
        <taxon>Chlorella</taxon>
    </lineage>
</organism>
<keyword evidence="2" id="KW-0560">Oxidoreductase</keyword>